<dbReference type="SUPFAM" id="SSF55331">
    <property type="entry name" value="Tautomerase/MIF"/>
    <property type="match status" value="1"/>
</dbReference>
<gene>
    <name evidence="1" type="ORF">SDC9_80338</name>
</gene>
<dbReference type="AlphaFoldDB" id="A0A644YYS9"/>
<dbReference type="InterPro" id="IPR014347">
    <property type="entry name" value="Tautomerase/MIF_sf"/>
</dbReference>
<proteinExistence type="predicted"/>
<accession>A0A644YYS9</accession>
<evidence type="ECO:0008006" key="2">
    <source>
        <dbReference type="Google" id="ProtNLM"/>
    </source>
</evidence>
<organism evidence="1">
    <name type="scientific">bioreactor metagenome</name>
    <dbReference type="NCBI Taxonomy" id="1076179"/>
    <lineage>
        <taxon>unclassified sequences</taxon>
        <taxon>metagenomes</taxon>
        <taxon>ecological metagenomes</taxon>
    </lineage>
</organism>
<dbReference type="EMBL" id="VSSQ01006754">
    <property type="protein sequence ID" value="MPM33760.1"/>
    <property type="molecule type" value="Genomic_DNA"/>
</dbReference>
<dbReference type="Gene3D" id="3.30.429.10">
    <property type="entry name" value="Macrophage Migration Inhibitory Factor"/>
    <property type="match status" value="2"/>
</dbReference>
<evidence type="ECO:0000313" key="1">
    <source>
        <dbReference type="EMBL" id="MPM33760.1"/>
    </source>
</evidence>
<sequence>MPFVTLYLPRGCDDAAIEKSMREITTAGANTLENTLERMVRVTVFEADPERVYQGGEQARGLKPTVLFRVGPGRSAQAKNSFMNQIAEILSNNLRCPKEDVRAYVMDNEQGHHFCIGGKHKDFTKKVK</sequence>
<protein>
    <recommendedName>
        <fullName evidence="2">4-oxalocrotonate tautomerase domain-containing protein</fullName>
    </recommendedName>
</protein>
<name>A0A644YYS9_9ZZZZ</name>
<comment type="caution">
    <text evidence="1">The sequence shown here is derived from an EMBL/GenBank/DDBJ whole genome shotgun (WGS) entry which is preliminary data.</text>
</comment>
<reference evidence="1" key="1">
    <citation type="submission" date="2019-08" db="EMBL/GenBank/DDBJ databases">
        <authorList>
            <person name="Kucharzyk K."/>
            <person name="Murdoch R.W."/>
            <person name="Higgins S."/>
            <person name="Loffler F."/>
        </authorList>
    </citation>
    <scope>NUCLEOTIDE SEQUENCE</scope>
</reference>